<proteinExistence type="predicted"/>
<organism evidence="1 2">
    <name type="scientific">Elysia marginata</name>
    <dbReference type="NCBI Taxonomy" id="1093978"/>
    <lineage>
        <taxon>Eukaryota</taxon>
        <taxon>Metazoa</taxon>
        <taxon>Spiralia</taxon>
        <taxon>Lophotrochozoa</taxon>
        <taxon>Mollusca</taxon>
        <taxon>Gastropoda</taxon>
        <taxon>Heterobranchia</taxon>
        <taxon>Euthyneura</taxon>
        <taxon>Panpulmonata</taxon>
        <taxon>Sacoglossa</taxon>
        <taxon>Placobranchoidea</taxon>
        <taxon>Plakobranchidae</taxon>
        <taxon>Elysia</taxon>
    </lineage>
</organism>
<evidence type="ECO:0000313" key="1">
    <source>
        <dbReference type="EMBL" id="GFS23038.1"/>
    </source>
</evidence>
<keyword evidence="2" id="KW-1185">Reference proteome</keyword>
<evidence type="ECO:0000313" key="2">
    <source>
        <dbReference type="Proteomes" id="UP000762676"/>
    </source>
</evidence>
<protein>
    <submittedName>
        <fullName evidence="1">Uncharacterized protein</fullName>
    </submittedName>
</protein>
<accession>A0AAV4JM99</accession>
<reference evidence="1 2" key="1">
    <citation type="journal article" date="2021" name="Elife">
        <title>Chloroplast acquisition without the gene transfer in kleptoplastic sea slugs, Plakobranchus ocellatus.</title>
        <authorList>
            <person name="Maeda T."/>
            <person name="Takahashi S."/>
            <person name="Yoshida T."/>
            <person name="Shimamura S."/>
            <person name="Takaki Y."/>
            <person name="Nagai Y."/>
            <person name="Toyoda A."/>
            <person name="Suzuki Y."/>
            <person name="Arimoto A."/>
            <person name="Ishii H."/>
            <person name="Satoh N."/>
            <person name="Nishiyama T."/>
            <person name="Hasebe M."/>
            <person name="Maruyama T."/>
            <person name="Minagawa J."/>
            <person name="Obokata J."/>
            <person name="Shigenobu S."/>
        </authorList>
    </citation>
    <scope>NUCLEOTIDE SEQUENCE [LARGE SCALE GENOMIC DNA]</scope>
</reference>
<sequence length="118" mass="12789">MVGDLSDCNSDYTVEVIASLSGVGRSTVPPPLNLTSHYVVSKMSTSISFSRKQDCELSFDRSLRFTSLPAAAFIPSPHTKLIVIPAMLRLGFLVPACPSFSFTSNSNAVTRVIRFGMK</sequence>
<dbReference type="AlphaFoldDB" id="A0AAV4JM99"/>
<comment type="caution">
    <text evidence="1">The sequence shown here is derived from an EMBL/GenBank/DDBJ whole genome shotgun (WGS) entry which is preliminary data.</text>
</comment>
<gene>
    <name evidence="1" type="ORF">ElyMa_005124300</name>
</gene>
<name>A0AAV4JM99_9GAST</name>
<dbReference type="EMBL" id="BMAT01010233">
    <property type="protein sequence ID" value="GFS23038.1"/>
    <property type="molecule type" value="Genomic_DNA"/>
</dbReference>
<dbReference type="Proteomes" id="UP000762676">
    <property type="component" value="Unassembled WGS sequence"/>
</dbReference>